<evidence type="ECO:0000256" key="6">
    <source>
        <dbReference type="ARBA" id="ARBA00022989"/>
    </source>
</evidence>
<dbReference type="GO" id="GO:0005886">
    <property type="term" value="C:plasma membrane"/>
    <property type="evidence" value="ECO:0007669"/>
    <property type="project" value="UniProtKB-SubCell"/>
</dbReference>
<reference evidence="9 10" key="1">
    <citation type="submission" date="2018-06" db="EMBL/GenBank/DDBJ databases">
        <authorList>
            <consortium name="Pathogen Informatics"/>
            <person name="Doyle S."/>
        </authorList>
    </citation>
    <scope>NUCLEOTIDE SEQUENCE [LARGE SCALE GENOMIC DNA]</scope>
    <source>
        <strain evidence="9 10">NCTC13149</strain>
    </source>
</reference>
<evidence type="ECO:0000313" key="9">
    <source>
        <dbReference type="EMBL" id="SUB57934.1"/>
    </source>
</evidence>
<sequence length="415" mass="47001">MKINKDDKDKDLEIEEEKLHLSEGKISFSNDVYRNIFLVLLGFSTVCYLFLNQKGISKIFVTLLSIMFPFILGGVLAFMIKIVLNFFEEKLFNKIKSARFQKHKRKISILVSIFVIFLIIFIILRIVVPQFISSISKLQTALPPLIQKAIDKSRNIAFIDEYSDKMQKIYDHLSVSKIFDQIREFVKNQGDNSSISTAFQRAYSTATNILGGIVNFVLALITAIYILSDKEHLEYQSKRIVYSIFSKKTSGKIFHVFKLLHQNFEGFIRGQIIDSTVLGIIVFIFSFLAKMPNATTLGVLAGVTNLVPIIGPFIGGFMGFVLIVIDDFSKAIIFVIFIFIMQQVESNLIYPKLVGGAVGLPALWTLIAITVGGSLFGVVGMWVFIPLTSTIYTLIGEYTKYKIDKKDIDLRMRKV</sequence>
<gene>
    <name evidence="9" type="primary">yhhT_2</name>
    <name evidence="9" type="ORF">NCTC13149_01796</name>
</gene>
<feature type="transmembrane region" description="Helical" evidence="8">
    <location>
        <begin position="63"/>
        <end position="87"/>
    </location>
</feature>
<keyword evidence="4" id="KW-1003">Cell membrane</keyword>
<evidence type="ECO:0000256" key="5">
    <source>
        <dbReference type="ARBA" id="ARBA00022692"/>
    </source>
</evidence>
<evidence type="ECO:0000256" key="2">
    <source>
        <dbReference type="ARBA" id="ARBA00009773"/>
    </source>
</evidence>
<proteinExistence type="inferred from homology"/>
<feature type="transmembrane region" description="Helical" evidence="8">
    <location>
        <begin position="362"/>
        <end position="395"/>
    </location>
</feature>
<dbReference type="EMBL" id="UGSZ01000001">
    <property type="protein sequence ID" value="SUB57934.1"/>
    <property type="molecule type" value="Genomic_DNA"/>
</dbReference>
<comment type="similarity">
    <text evidence="2">Belongs to the autoinducer-2 exporter (AI-2E) (TC 2.A.86) family.</text>
</comment>
<dbReference type="OrthoDB" id="9793390at2"/>
<dbReference type="RefSeq" id="WP_019034129.1">
    <property type="nucleotide sequence ID" value="NZ_UGSZ01000001.1"/>
</dbReference>
<comment type="subcellular location">
    <subcellularLocation>
        <location evidence="1">Cell membrane</location>
        <topology evidence="1">Multi-pass membrane protein</topology>
    </subcellularLocation>
</comment>
<dbReference type="PANTHER" id="PTHR21716:SF53">
    <property type="entry name" value="PERMEASE PERM-RELATED"/>
    <property type="match status" value="1"/>
</dbReference>
<keyword evidence="5 8" id="KW-0812">Transmembrane</keyword>
<feature type="transmembrane region" description="Helical" evidence="8">
    <location>
        <begin position="272"/>
        <end position="291"/>
    </location>
</feature>
<protein>
    <submittedName>
        <fullName evidence="9">Pheromone autoinducer 2 transporter</fullName>
    </submittedName>
</protein>
<dbReference type="InterPro" id="IPR002549">
    <property type="entry name" value="AI-2E-like"/>
</dbReference>
<keyword evidence="6 8" id="KW-1133">Transmembrane helix</keyword>
<evidence type="ECO:0000256" key="4">
    <source>
        <dbReference type="ARBA" id="ARBA00022475"/>
    </source>
</evidence>
<evidence type="ECO:0000256" key="1">
    <source>
        <dbReference type="ARBA" id="ARBA00004651"/>
    </source>
</evidence>
<accession>A0A379C6T2</accession>
<dbReference type="STRING" id="1122949.GCA_000378725_00038"/>
<dbReference type="Proteomes" id="UP000255517">
    <property type="component" value="Unassembled WGS sequence"/>
</dbReference>
<dbReference type="PANTHER" id="PTHR21716">
    <property type="entry name" value="TRANSMEMBRANE PROTEIN"/>
    <property type="match status" value="1"/>
</dbReference>
<feature type="transmembrane region" description="Helical" evidence="8">
    <location>
        <begin position="297"/>
        <end position="324"/>
    </location>
</feature>
<keyword evidence="3" id="KW-0813">Transport</keyword>
<dbReference type="Pfam" id="PF01594">
    <property type="entry name" value="AI-2E_transport"/>
    <property type="match status" value="1"/>
</dbReference>
<keyword evidence="7 8" id="KW-0472">Membrane</keyword>
<dbReference type="GO" id="GO:0055085">
    <property type="term" value="P:transmembrane transport"/>
    <property type="evidence" value="ECO:0007669"/>
    <property type="project" value="TreeGrafter"/>
</dbReference>
<dbReference type="AlphaFoldDB" id="A0A379C6T2"/>
<feature type="transmembrane region" description="Helical" evidence="8">
    <location>
        <begin position="32"/>
        <end position="51"/>
    </location>
</feature>
<evidence type="ECO:0000313" key="10">
    <source>
        <dbReference type="Proteomes" id="UP000255517"/>
    </source>
</evidence>
<organism evidence="9 10">
    <name type="scientific">Peptoniphilus lacrimalis</name>
    <dbReference type="NCBI Taxonomy" id="33031"/>
    <lineage>
        <taxon>Bacteria</taxon>
        <taxon>Bacillati</taxon>
        <taxon>Bacillota</taxon>
        <taxon>Tissierellia</taxon>
        <taxon>Tissierellales</taxon>
        <taxon>Peptoniphilaceae</taxon>
        <taxon>Peptoniphilus</taxon>
    </lineage>
</organism>
<name>A0A379C6T2_9FIRM</name>
<evidence type="ECO:0000256" key="8">
    <source>
        <dbReference type="SAM" id="Phobius"/>
    </source>
</evidence>
<evidence type="ECO:0000256" key="7">
    <source>
        <dbReference type="ARBA" id="ARBA00023136"/>
    </source>
</evidence>
<evidence type="ECO:0000256" key="3">
    <source>
        <dbReference type="ARBA" id="ARBA00022448"/>
    </source>
</evidence>
<feature type="transmembrane region" description="Helical" evidence="8">
    <location>
        <begin position="107"/>
        <end position="128"/>
    </location>
</feature>
<feature type="transmembrane region" description="Helical" evidence="8">
    <location>
        <begin position="209"/>
        <end position="228"/>
    </location>
</feature>